<dbReference type="AlphaFoldDB" id="A0A139ACE5"/>
<protein>
    <submittedName>
        <fullName evidence="1">Uncharacterized protein</fullName>
    </submittedName>
</protein>
<dbReference type="OrthoDB" id="26679at2759"/>
<sequence>MPEPEPSPTTYSFLTFCKALEAAKQGTPCVLVDVSNFDPSTVKYLNSSERPANLHAITHSINVGALSKYRADTSTECAFNFIADHAGESALELSGKSVIVSNDHFDHDGLAGVSVVLHQEWAKERKDLLIEVSKAGDFLKFRDHTAARIAWTIDAFSNRVEDVKSPLPATTFKFKDFYELFDNLYTEMIPRFQDIVDNIDSYESSWKSSEENYETTLAAITSGTIRVTKYLDLSLAFVYVPTTYNTPVSIFAIYTYLAYLSEGGDCYIVATATGADWQVKYRYESHVDLVSTPIPPCIDLAPVAKHLSSIEPSTSNAKWVGGDPNDAHVAALKTEGKTAIADEVVERELVGWLRGARGFDKTTTGTLAG</sequence>
<evidence type="ECO:0000313" key="2">
    <source>
        <dbReference type="Proteomes" id="UP000070544"/>
    </source>
</evidence>
<dbReference type="InterPro" id="IPR046509">
    <property type="entry name" value="DUF6687"/>
</dbReference>
<name>A0A139ACE5_GONPJ</name>
<reference evidence="1 2" key="1">
    <citation type="journal article" date="2015" name="Genome Biol. Evol.">
        <title>Phylogenomic analyses indicate that early fungi evolved digesting cell walls of algal ancestors of land plants.</title>
        <authorList>
            <person name="Chang Y."/>
            <person name="Wang S."/>
            <person name="Sekimoto S."/>
            <person name="Aerts A.L."/>
            <person name="Choi C."/>
            <person name="Clum A."/>
            <person name="LaButti K.M."/>
            <person name="Lindquist E.A."/>
            <person name="Yee Ngan C."/>
            <person name="Ohm R.A."/>
            <person name="Salamov A.A."/>
            <person name="Grigoriev I.V."/>
            <person name="Spatafora J.W."/>
            <person name="Berbee M.L."/>
        </authorList>
    </citation>
    <scope>NUCLEOTIDE SEQUENCE [LARGE SCALE GENOMIC DNA]</scope>
    <source>
        <strain evidence="1 2">JEL478</strain>
    </source>
</reference>
<gene>
    <name evidence="1" type="ORF">M427DRAFT_156124</name>
</gene>
<organism evidence="1 2">
    <name type="scientific">Gonapodya prolifera (strain JEL478)</name>
    <name type="common">Monoblepharis prolifera</name>
    <dbReference type="NCBI Taxonomy" id="1344416"/>
    <lineage>
        <taxon>Eukaryota</taxon>
        <taxon>Fungi</taxon>
        <taxon>Fungi incertae sedis</taxon>
        <taxon>Chytridiomycota</taxon>
        <taxon>Chytridiomycota incertae sedis</taxon>
        <taxon>Monoblepharidomycetes</taxon>
        <taxon>Monoblepharidales</taxon>
        <taxon>Gonapodyaceae</taxon>
        <taxon>Gonapodya</taxon>
    </lineage>
</organism>
<evidence type="ECO:0000313" key="1">
    <source>
        <dbReference type="EMBL" id="KXS14093.1"/>
    </source>
</evidence>
<dbReference type="Pfam" id="PF20392">
    <property type="entry name" value="DUF6687"/>
    <property type="match status" value="1"/>
</dbReference>
<accession>A0A139ACE5</accession>
<dbReference type="Proteomes" id="UP000070544">
    <property type="component" value="Unassembled WGS sequence"/>
</dbReference>
<keyword evidence="2" id="KW-1185">Reference proteome</keyword>
<dbReference type="EMBL" id="KQ965771">
    <property type="protein sequence ID" value="KXS14093.1"/>
    <property type="molecule type" value="Genomic_DNA"/>
</dbReference>
<proteinExistence type="predicted"/>